<dbReference type="NCBIfam" id="TIGR01347">
    <property type="entry name" value="sucB"/>
    <property type="match status" value="1"/>
</dbReference>
<dbReference type="SUPFAM" id="SSF52777">
    <property type="entry name" value="CoA-dependent acyltransferases"/>
    <property type="match status" value="1"/>
</dbReference>
<comment type="catalytic activity">
    <reaction evidence="10 11">
        <text>N(6)-[(R)-dihydrolipoyl]-L-lysyl-[protein] + succinyl-CoA = N(6)-[(R)-S(8)-succinyldihydrolipoyl]-L-lysyl-[protein] + CoA</text>
        <dbReference type="Rhea" id="RHEA:15213"/>
        <dbReference type="Rhea" id="RHEA-COMP:10475"/>
        <dbReference type="Rhea" id="RHEA-COMP:20092"/>
        <dbReference type="ChEBI" id="CHEBI:57287"/>
        <dbReference type="ChEBI" id="CHEBI:57292"/>
        <dbReference type="ChEBI" id="CHEBI:83100"/>
        <dbReference type="ChEBI" id="CHEBI:83120"/>
        <dbReference type="EC" id="2.3.1.61"/>
    </reaction>
</comment>
<accession>A0A4Q7B2F2</accession>
<sequence length="405" mass="43443">MATEIKAPVFPESVADGTIATWHKQPGEAVSRDEVICDIETDKVVLEVVAPADGTIASIIKNEGDTVLSAEVIAQFEEGAVSGAAQTQAVQSEAKVEQAAAQTQAGNAPVVERAQPVSDQAPAVRKALTETGIAASDVSGTGRGGRITKEDVANHQAKPAAPAAAPLSVAVGERVEKRVPMTRLRKRVAERLLAATQETAMLTTFNEVNMKPIMEMRNQYKDAFEKRHGARLGFMSFFVKAATEALKRYPAVNASIDGEDIVYHGFYDIGVAVSSDRGLVVPVLRDTDRMNYAEVENGIRAYAGKARDGKLGIEDMTGGTFTITNGGTFGSLLSTPILNTPQTAILGMHKIQERPMAVNGQVEILPMMYLALSYDHRLIDGKEAVGFLVTIKELLEEPARLILDL</sequence>
<dbReference type="SUPFAM" id="SSF47005">
    <property type="entry name" value="Peripheral subunit-binding domain of 2-oxo acid dehydrogenase complex"/>
    <property type="match status" value="1"/>
</dbReference>
<dbReference type="CDD" id="cd06849">
    <property type="entry name" value="lipoyl_domain"/>
    <property type="match status" value="1"/>
</dbReference>
<dbReference type="SUPFAM" id="SSF51230">
    <property type="entry name" value="Single hybrid motif"/>
    <property type="match status" value="1"/>
</dbReference>
<dbReference type="InterPro" id="IPR003016">
    <property type="entry name" value="2-oxoA_DH_lipoyl-BS"/>
</dbReference>
<dbReference type="RefSeq" id="WP_005008262.1">
    <property type="nucleotide sequence ID" value="NZ_AP024595.1"/>
</dbReference>
<evidence type="ECO:0000259" key="12">
    <source>
        <dbReference type="PROSITE" id="PS50968"/>
    </source>
</evidence>
<comment type="similarity">
    <text evidence="3 11">Belongs to the 2-oxoacid dehydrogenase family.</text>
</comment>
<organism evidence="14 15">
    <name type="scientific">Acinetobacter bouvetii</name>
    <dbReference type="NCBI Taxonomy" id="202951"/>
    <lineage>
        <taxon>Bacteria</taxon>
        <taxon>Pseudomonadati</taxon>
        <taxon>Pseudomonadota</taxon>
        <taxon>Gammaproteobacteria</taxon>
        <taxon>Moraxellales</taxon>
        <taxon>Moraxellaceae</taxon>
        <taxon>Acinetobacter</taxon>
    </lineage>
</organism>
<comment type="function">
    <text evidence="1 11">E2 component of the 2-oxoglutarate dehydrogenase (OGDH) complex which catalyzes the second step in the conversion of 2-oxoglutarate to succinyl-CoA and CO(2).</text>
</comment>
<dbReference type="Gene3D" id="3.30.559.10">
    <property type="entry name" value="Chloramphenicol acetyltransferase-like domain"/>
    <property type="match status" value="1"/>
</dbReference>
<dbReference type="InterPro" id="IPR004167">
    <property type="entry name" value="PSBD"/>
</dbReference>
<dbReference type="EC" id="2.3.1.61" evidence="4 11"/>
<dbReference type="GO" id="GO:0005829">
    <property type="term" value="C:cytosol"/>
    <property type="evidence" value="ECO:0007669"/>
    <property type="project" value="TreeGrafter"/>
</dbReference>
<evidence type="ECO:0000256" key="10">
    <source>
        <dbReference type="ARBA" id="ARBA00052761"/>
    </source>
</evidence>
<evidence type="ECO:0000256" key="7">
    <source>
        <dbReference type="ARBA" id="ARBA00022679"/>
    </source>
</evidence>
<dbReference type="UniPathway" id="UPA00868">
    <property type="reaction ID" value="UER00840"/>
</dbReference>
<dbReference type="Pfam" id="PF00364">
    <property type="entry name" value="Biotin_lipoyl"/>
    <property type="match status" value="1"/>
</dbReference>
<evidence type="ECO:0000256" key="4">
    <source>
        <dbReference type="ARBA" id="ARBA00012945"/>
    </source>
</evidence>
<dbReference type="Gene3D" id="2.40.50.100">
    <property type="match status" value="1"/>
</dbReference>
<dbReference type="GO" id="GO:0033512">
    <property type="term" value="P:L-lysine catabolic process to acetyl-CoA via saccharopine"/>
    <property type="evidence" value="ECO:0007669"/>
    <property type="project" value="UniProtKB-UniRule"/>
</dbReference>
<evidence type="ECO:0000256" key="2">
    <source>
        <dbReference type="ARBA" id="ARBA00005145"/>
    </source>
</evidence>
<gene>
    <name evidence="14" type="primary">odhB</name>
    <name evidence="14" type="ORF">EXE25_03335</name>
</gene>
<keyword evidence="8 11" id="KW-0450">Lipoyl</keyword>
<evidence type="ECO:0000256" key="6">
    <source>
        <dbReference type="ARBA" id="ARBA00022532"/>
    </source>
</evidence>
<evidence type="ECO:0000256" key="1">
    <source>
        <dbReference type="ARBA" id="ARBA00004052"/>
    </source>
</evidence>
<evidence type="ECO:0000256" key="5">
    <source>
        <dbReference type="ARBA" id="ARBA00019511"/>
    </source>
</evidence>
<dbReference type="InterPro" id="IPR023213">
    <property type="entry name" value="CAT-like_dom_sf"/>
</dbReference>
<dbReference type="InterPro" id="IPR001078">
    <property type="entry name" value="2-oxoacid_DH_actylTfrase"/>
</dbReference>
<dbReference type="PROSITE" id="PS50968">
    <property type="entry name" value="BIOTINYL_LIPOYL"/>
    <property type="match status" value="1"/>
</dbReference>
<keyword evidence="6 11" id="KW-0816">Tricarboxylic acid cycle</keyword>
<evidence type="ECO:0000259" key="13">
    <source>
        <dbReference type="PROSITE" id="PS51826"/>
    </source>
</evidence>
<evidence type="ECO:0000256" key="3">
    <source>
        <dbReference type="ARBA" id="ARBA00007317"/>
    </source>
</evidence>
<keyword evidence="7 11" id="KW-0808">Transferase</keyword>
<dbReference type="Pfam" id="PF02817">
    <property type="entry name" value="E3_binding"/>
    <property type="match status" value="1"/>
</dbReference>
<dbReference type="InterPro" id="IPR006255">
    <property type="entry name" value="SucB"/>
</dbReference>
<dbReference type="GO" id="GO:0004149">
    <property type="term" value="F:dihydrolipoyllysine-residue succinyltransferase activity"/>
    <property type="evidence" value="ECO:0007669"/>
    <property type="project" value="UniProtKB-UniRule"/>
</dbReference>
<name>A0A4Q7B2F2_9GAMM</name>
<dbReference type="PANTHER" id="PTHR43416:SF5">
    <property type="entry name" value="DIHYDROLIPOYLLYSINE-RESIDUE SUCCINYLTRANSFERASE COMPONENT OF 2-OXOGLUTARATE DEHYDROGENASE COMPLEX, MITOCHONDRIAL"/>
    <property type="match status" value="1"/>
</dbReference>
<comment type="cofactor">
    <cofactor evidence="11">
        <name>(R)-lipoate</name>
        <dbReference type="ChEBI" id="CHEBI:83088"/>
    </cofactor>
    <text evidence="11">Binds 1 lipoyl cofactor covalently.</text>
</comment>
<dbReference type="PROSITE" id="PS00189">
    <property type="entry name" value="LIPOYL"/>
    <property type="match status" value="1"/>
</dbReference>
<evidence type="ECO:0000256" key="9">
    <source>
        <dbReference type="ARBA" id="ARBA00023315"/>
    </source>
</evidence>
<comment type="caution">
    <text evidence="14">The sequence shown here is derived from an EMBL/GenBank/DDBJ whole genome shotgun (WGS) entry which is preliminary data.</text>
</comment>
<dbReference type="EMBL" id="SGSU01000003">
    <property type="protein sequence ID" value="RZG68725.1"/>
    <property type="molecule type" value="Genomic_DNA"/>
</dbReference>
<dbReference type="GO" id="GO:0006099">
    <property type="term" value="P:tricarboxylic acid cycle"/>
    <property type="evidence" value="ECO:0007669"/>
    <property type="project" value="UniProtKB-UniRule"/>
</dbReference>
<dbReference type="InterPro" id="IPR036625">
    <property type="entry name" value="E3-bd_dom_sf"/>
</dbReference>
<dbReference type="NCBIfam" id="NF004309">
    <property type="entry name" value="PRK05704.1"/>
    <property type="match status" value="1"/>
</dbReference>
<feature type="domain" description="Lipoyl-binding" evidence="12">
    <location>
        <begin position="2"/>
        <end position="77"/>
    </location>
</feature>
<dbReference type="AlphaFoldDB" id="A0A4Q7B2F2"/>
<evidence type="ECO:0000256" key="11">
    <source>
        <dbReference type="RuleBase" id="RU361138"/>
    </source>
</evidence>
<dbReference type="Proteomes" id="UP000293483">
    <property type="component" value="Unassembled WGS sequence"/>
</dbReference>
<comment type="pathway">
    <text evidence="2 11">Amino-acid degradation; L-lysine degradation via saccharopine pathway; glutaryl-CoA from L-lysine: step 6/6.</text>
</comment>
<keyword evidence="9 11" id="KW-0012">Acyltransferase</keyword>
<dbReference type="Pfam" id="PF00198">
    <property type="entry name" value="2-oxoacid_dh"/>
    <property type="match status" value="1"/>
</dbReference>
<dbReference type="PANTHER" id="PTHR43416">
    <property type="entry name" value="DIHYDROLIPOYLLYSINE-RESIDUE SUCCINYLTRANSFERASE COMPONENT OF 2-OXOGLUTARATE DEHYDROGENASE COMPLEX, MITOCHONDRIAL-RELATED"/>
    <property type="match status" value="1"/>
</dbReference>
<dbReference type="STRING" id="202951.GCA_001485025_00278"/>
<evidence type="ECO:0000313" key="14">
    <source>
        <dbReference type="EMBL" id="RZG68725.1"/>
    </source>
</evidence>
<dbReference type="InterPro" id="IPR050537">
    <property type="entry name" value="2-oxoacid_dehydrogenase"/>
</dbReference>
<dbReference type="GO" id="GO:0045252">
    <property type="term" value="C:oxoglutarate dehydrogenase complex"/>
    <property type="evidence" value="ECO:0007669"/>
    <property type="project" value="UniProtKB-UniRule"/>
</dbReference>
<evidence type="ECO:0000256" key="8">
    <source>
        <dbReference type="ARBA" id="ARBA00022823"/>
    </source>
</evidence>
<dbReference type="InterPro" id="IPR011053">
    <property type="entry name" value="Single_hybrid_motif"/>
</dbReference>
<dbReference type="InterPro" id="IPR000089">
    <property type="entry name" value="Biotin_lipoyl"/>
</dbReference>
<proteinExistence type="inferred from homology"/>
<dbReference type="FunFam" id="3.30.559.10:FF:000007">
    <property type="entry name" value="Dihydrolipoamide acetyltransferase component of pyruvate dehydrogenase complex"/>
    <property type="match status" value="1"/>
</dbReference>
<reference evidence="14 15" key="1">
    <citation type="submission" date="2019-02" db="EMBL/GenBank/DDBJ databases">
        <title>The Batch Genome Submission of Acinetobacter spp. strains.</title>
        <authorList>
            <person name="Qin J."/>
            <person name="Hu Y."/>
            <person name="Ye H."/>
            <person name="Wei L."/>
            <person name="Feng Y."/>
            <person name="Zong Z."/>
        </authorList>
    </citation>
    <scope>NUCLEOTIDE SEQUENCE [LARGE SCALE GENOMIC DNA]</scope>
    <source>
        <strain evidence="14 15">WCHABo060081</strain>
    </source>
</reference>
<dbReference type="PROSITE" id="PS51826">
    <property type="entry name" value="PSBD"/>
    <property type="match status" value="1"/>
</dbReference>
<protein>
    <recommendedName>
        <fullName evidence="5 11">Dihydrolipoyllysine-residue succinyltransferase component of 2-oxoglutarate dehydrogenase complex</fullName>
        <ecNumber evidence="4 11">2.3.1.61</ecNumber>
    </recommendedName>
    <alternativeName>
        <fullName evidence="11">2-oxoglutarate dehydrogenase complex component E2</fullName>
    </alternativeName>
</protein>
<evidence type="ECO:0000313" key="15">
    <source>
        <dbReference type="Proteomes" id="UP000293483"/>
    </source>
</evidence>
<dbReference type="Gene3D" id="4.10.320.10">
    <property type="entry name" value="E3-binding domain"/>
    <property type="match status" value="1"/>
</dbReference>
<feature type="domain" description="Peripheral subunit-binding (PSBD)" evidence="13">
    <location>
        <begin position="119"/>
        <end position="156"/>
    </location>
</feature>